<evidence type="ECO:0000313" key="7">
    <source>
        <dbReference type="Proteomes" id="UP000053558"/>
    </source>
</evidence>
<protein>
    <submittedName>
        <fullName evidence="6">Glycoside hydrolase family 5 protein</fullName>
    </submittedName>
</protein>
<comment type="caution">
    <text evidence="6">The sequence shown here is derived from an EMBL/GenBank/DDBJ whole genome shotgun (WGS) entry which is preliminary data.</text>
</comment>
<dbReference type="GO" id="GO:0009986">
    <property type="term" value="C:cell surface"/>
    <property type="evidence" value="ECO:0007669"/>
    <property type="project" value="TreeGrafter"/>
</dbReference>
<dbReference type="KEGG" id="cput:CONPUDRAFT_127584"/>
<name>A0A5M3MGD6_CONPW</name>
<dbReference type="GeneID" id="19200075"/>
<dbReference type="InterPro" id="IPR050386">
    <property type="entry name" value="Glycosyl_hydrolase_5"/>
</dbReference>
<evidence type="ECO:0000313" key="6">
    <source>
        <dbReference type="EMBL" id="EIW78117.1"/>
    </source>
</evidence>
<evidence type="ECO:0000256" key="4">
    <source>
        <dbReference type="RuleBase" id="RU361153"/>
    </source>
</evidence>
<reference evidence="7" key="1">
    <citation type="journal article" date="2012" name="Science">
        <title>The Paleozoic origin of enzymatic lignin decomposition reconstructed from 31 fungal genomes.</title>
        <authorList>
            <person name="Floudas D."/>
            <person name="Binder M."/>
            <person name="Riley R."/>
            <person name="Barry K."/>
            <person name="Blanchette R.A."/>
            <person name="Henrissat B."/>
            <person name="Martinez A.T."/>
            <person name="Otillar R."/>
            <person name="Spatafora J.W."/>
            <person name="Yadav J.S."/>
            <person name="Aerts A."/>
            <person name="Benoit I."/>
            <person name="Boyd A."/>
            <person name="Carlson A."/>
            <person name="Copeland A."/>
            <person name="Coutinho P.M."/>
            <person name="de Vries R.P."/>
            <person name="Ferreira P."/>
            <person name="Findley K."/>
            <person name="Foster B."/>
            <person name="Gaskell J."/>
            <person name="Glotzer D."/>
            <person name="Gorecki P."/>
            <person name="Heitman J."/>
            <person name="Hesse C."/>
            <person name="Hori C."/>
            <person name="Igarashi K."/>
            <person name="Jurgens J.A."/>
            <person name="Kallen N."/>
            <person name="Kersten P."/>
            <person name="Kohler A."/>
            <person name="Kuees U."/>
            <person name="Kumar T.K.A."/>
            <person name="Kuo A."/>
            <person name="LaButti K."/>
            <person name="Larrondo L.F."/>
            <person name="Lindquist E."/>
            <person name="Ling A."/>
            <person name="Lombard V."/>
            <person name="Lucas S."/>
            <person name="Lundell T."/>
            <person name="Martin R."/>
            <person name="McLaughlin D.J."/>
            <person name="Morgenstern I."/>
            <person name="Morin E."/>
            <person name="Murat C."/>
            <person name="Nagy L.G."/>
            <person name="Nolan M."/>
            <person name="Ohm R.A."/>
            <person name="Patyshakuliyeva A."/>
            <person name="Rokas A."/>
            <person name="Ruiz-Duenas F.J."/>
            <person name="Sabat G."/>
            <person name="Salamov A."/>
            <person name="Samejima M."/>
            <person name="Schmutz J."/>
            <person name="Slot J.C."/>
            <person name="St John F."/>
            <person name="Stenlid J."/>
            <person name="Sun H."/>
            <person name="Sun S."/>
            <person name="Syed K."/>
            <person name="Tsang A."/>
            <person name="Wiebenga A."/>
            <person name="Young D."/>
            <person name="Pisabarro A."/>
            <person name="Eastwood D.C."/>
            <person name="Martin F."/>
            <person name="Cullen D."/>
            <person name="Grigoriev I.V."/>
            <person name="Hibbett D.S."/>
        </authorList>
    </citation>
    <scope>NUCLEOTIDE SEQUENCE [LARGE SCALE GENOMIC DNA]</scope>
    <source>
        <strain evidence="7">RWD-64-598 SS2</strain>
    </source>
</reference>
<dbReference type="AlphaFoldDB" id="A0A5M3MGD6"/>
<dbReference type="Gene3D" id="3.20.20.80">
    <property type="entry name" value="Glycosidases"/>
    <property type="match status" value="1"/>
</dbReference>
<accession>A0A5M3MGD6</accession>
<dbReference type="OrthoDB" id="1887033at2759"/>
<dbReference type="InterPro" id="IPR017853">
    <property type="entry name" value="GH"/>
</dbReference>
<comment type="similarity">
    <text evidence="1 4">Belongs to the glycosyl hydrolase 5 (cellulase A) family.</text>
</comment>
<evidence type="ECO:0000256" key="3">
    <source>
        <dbReference type="ARBA" id="ARBA00023295"/>
    </source>
</evidence>
<proteinExistence type="inferred from homology"/>
<dbReference type="InterPro" id="IPR001547">
    <property type="entry name" value="Glyco_hydro_5"/>
</dbReference>
<evidence type="ECO:0000256" key="2">
    <source>
        <dbReference type="ARBA" id="ARBA00022801"/>
    </source>
</evidence>
<gene>
    <name evidence="6" type="ORF">CONPUDRAFT_127584</name>
</gene>
<dbReference type="GO" id="GO:0005576">
    <property type="term" value="C:extracellular region"/>
    <property type="evidence" value="ECO:0007669"/>
    <property type="project" value="TreeGrafter"/>
</dbReference>
<keyword evidence="2 4" id="KW-0378">Hydrolase</keyword>
<keyword evidence="3 4" id="KW-0326">Glycosidase</keyword>
<dbReference type="EMBL" id="JH711582">
    <property type="protein sequence ID" value="EIW78117.1"/>
    <property type="molecule type" value="Genomic_DNA"/>
</dbReference>
<evidence type="ECO:0000259" key="5">
    <source>
        <dbReference type="Pfam" id="PF00150"/>
    </source>
</evidence>
<dbReference type="Proteomes" id="UP000053558">
    <property type="component" value="Unassembled WGS sequence"/>
</dbReference>
<dbReference type="RefSeq" id="XP_007771204.1">
    <property type="nucleotide sequence ID" value="XM_007773014.1"/>
</dbReference>
<dbReference type="GO" id="GO:0046557">
    <property type="term" value="F:glucan endo-1,6-beta-glucosidase activity"/>
    <property type="evidence" value="ECO:0007669"/>
    <property type="project" value="TreeGrafter"/>
</dbReference>
<sequence length="530" mass="59839">MKKVSEFLDKVHHVKDTLTSRSTGPELPQVGVVQDPRLEFYRSRKQRGVNLGSWFVLERWISDSPFASAAPPGQSDLDVARGSNAKAILERHWDTWITESDFEWLAQRGVNTVRLPIGYYHLCGADPSVFPGTDFQSYQTTFEGAWPRIVTALTTAQKHGVGVLIDLHAAPGKQNRDSHSGTSLDPAFFSNARHRARTVHVLRILVSKLVELRQSNTPPIFNVVGLELLNEPQPNSHDDLQKWYTQVVHTLAPIDPGMPIYISDCWQTDQYAAYIQALNAPPSTIVGLDHHLYRCFTSEDISTSADQHAGALWDPNAWAPKMFAATAEKLASAGAGLVVGEWSGALNPGSLQNGRSHDEQRKNYVAAQLALFERCCAGWFFWTYKKESPGDTGWSYRDAVQSGVFPDHVGVRRRPGLRLDREAADQRREAVLRDSLGQHSSYWDQYPGHYEHWRFEHGFRQGWDDAYPFFSFDDESLTSVSEMGFRGHWLTRRVSDHVHASGKSKSIWEFEHGYNQGVDAARKDFETLCE</sequence>
<dbReference type="Pfam" id="PF00150">
    <property type="entry name" value="Cellulase"/>
    <property type="match status" value="1"/>
</dbReference>
<dbReference type="OMA" id="GWFFWTL"/>
<keyword evidence="7" id="KW-1185">Reference proteome</keyword>
<dbReference type="PANTHER" id="PTHR31297:SF43">
    <property type="entry name" value="GLUCAN 1,3-BETA-GLUCOSIDASE 3"/>
    <property type="match status" value="1"/>
</dbReference>
<dbReference type="PANTHER" id="PTHR31297">
    <property type="entry name" value="GLUCAN ENDO-1,6-BETA-GLUCOSIDASE B"/>
    <property type="match status" value="1"/>
</dbReference>
<dbReference type="GO" id="GO:0009251">
    <property type="term" value="P:glucan catabolic process"/>
    <property type="evidence" value="ECO:0007669"/>
    <property type="project" value="TreeGrafter"/>
</dbReference>
<evidence type="ECO:0000256" key="1">
    <source>
        <dbReference type="ARBA" id="ARBA00005641"/>
    </source>
</evidence>
<organism evidence="6 7">
    <name type="scientific">Coniophora puteana (strain RWD-64-598)</name>
    <name type="common">Brown rot fungus</name>
    <dbReference type="NCBI Taxonomy" id="741705"/>
    <lineage>
        <taxon>Eukaryota</taxon>
        <taxon>Fungi</taxon>
        <taxon>Dikarya</taxon>
        <taxon>Basidiomycota</taxon>
        <taxon>Agaricomycotina</taxon>
        <taxon>Agaricomycetes</taxon>
        <taxon>Agaricomycetidae</taxon>
        <taxon>Boletales</taxon>
        <taxon>Coniophorineae</taxon>
        <taxon>Coniophoraceae</taxon>
        <taxon>Coniophora</taxon>
    </lineage>
</organism>
<dbReference type="SUPFAM" id="SSF51445">
    <property type="entry name" value="(Trans)glycosidases"/>
    <property type="match status" value="1"/>
</dbReference>
<feature type="domain" description="Glycoside hydrolase family 5" evidence="5">
    <location>
        <begin position="92"/>
        <end position="387"/>
    </location>
</feature>